<keyword evidence="1" id="KW-0472">Membrane</keyword>
<protein>
    <submittedName>
        <fullName evidence="2">Uncharacterized protein</fullName>
    </submittedName>
</protein>
<keyword evidence="1" id="KW-1133">Transmembrane helix</keyword>
<accession>A0ABX1G7J8</accession>
<comment type="caution">
    <text evidence="2">The sequence shown here is derived from an EMBL/GenBank/DDBJ whole genome shotgun (WGS) entry which is preliminary data.</text>
</comment>
<keyword evidence="1" id="KW-0812">Transmembrane</keyword>
<organism evidence="2 3">
    <name type="scientific">Paeniglutamicibacter terrestris</name>
    <dbReference type="NCBI Taxonomy" id="2723403"/>
    <lineage>
        <taxon>Bacteria</taxon>
        <taxon>Bacillati</taxon>
        <taxon>Actinomycetota</taxon>
        <taxon>Actinomycetes</taxon>
        <taxon>Micrococcales</taxon>
        <taxon>Micrococcaceae</taxon>
        <taxon>Paeniglutamicibacter</taxon>
    </lineage>
</organism>
<evidence type="ECO:0000313" key="2">
    <source>
        <dbReference type="EMBL" id="NKG22243.1"/>
    </source>
</evidence>
<dbReference type="EMBL" id="JAAWVT010000009">
    <property type="protein sequence ID" value="NKG22243.1"/>
    <property type="molecule type" value="Genomic_DNA"/>
</dbReference>
<proteinExistence type="predicted"/>
<dbReference type="RefSeq" id="WP_168153030.1">
    <property type="nucleotide sequence ID" value="NZ_JAAWVT010000009.1"/>
</dbReference>
<dbReference type="Proteomes" id="UP000746595">
    <property type="component" value="Unassembled WGS sequence"/>
</dbReference>
<reference evidence="2 3" key="1">
    <citation type="submission" date="2020-04" db="EMBL/GenBank/DDBJ databases">
        <title>Paeniglutamicibacter sp. ANT13_2, a novel actinomycete isolated from sediment in Antarctica.</title>
        <authorList>
            <person name="Sakdapetsiri C."/>
            <person name="Pinyakong O."/>
        </authorList>
    </citation>
    <scope>NUCLEOTIDE SEQUENCE [LARGE SCALE GENOMIC DNA]</scope>
    <source>
        <strain evidence="2 3">ANT13_2</strain>
    </source>
</reference>
<feature type="transmembrane region" description="Helical" evidence="1">
    <location>
        <begin position="26"/>
        <end position="43"/>
    </location>
</feature>
<keyword evidence="3" id="KW-1185">Reference proteome</keyword>
<evidence type="ECO:0000256" key="1">
    <source>
        <dbReference type="SAM" id="Phobius"/>
    </source>
</evidence>
<name>A0ABX1G7J8_9MICC</name>
<gene>
    <name evidence="2" type="ORF">HED64_16210</name>
</gene>
<sequence length="70" mass="8240">MRYFAIFLLLMNTSIAVWCLSVGSFGWVFSLVGIVIAIYMIFADIRHRATMEQIDADHKRRMAEINRRWS</sequence>
<evidence type="ECO:0000313" key="3">
    <source>
        <dbReference type="Proteomes" id="UP000746595"/>
    </source>
</evidence>